<proteinExistence type="predicted"/>
<dbReference type="InterPro" id="IPR027417">
    <property type="entry name" value="P-loop_NTPase"/>
</dbReference>
<dbReference type="Gene3D" id="3.40.50.300">
    <property type="entry name" value="P-loop containing nucleotide triphosphate hydrolases"/>
    <property type="match status" value="1"/>
</dbReference>
<sequence length="379" mass="40667">MAEQLLRPKGLMTKVRSGLFLGGLRRIGKTTFLRGDLIPALEAEGAIVVYVDLWSNTAAKPSDLLLAAVRRTLADLERADSKAVGILKRLKGLDLGAAGFKFGFSLVELGKNEGSTLAGAFGELVRLTKTDVVVIIDEVQHAMGSEDGDNMLLALKAARDEINLTPGTPGHFLFLGTGSHRARVRELTIKGTQAFNGAMSEDFPVLEIDFVDWLLKQAELGARMPTREVAFECFVRLGRRPEELMKALFALAQSPSFADADQDLRAITEGVRQSAAAVDLARLDELGPLAQAVFGYVCKQGGQGVKKLFSAATLDEYGVEIGRTVGAEEIQKVATLLLDSNILARDGHGIYGVSDPFLAEAYKSRANVLKTLDGPAAPA</sequence>
<keyword evidence="1" id="KW-0547">Nucleotide-binding</keyword>
<evidence type="ECO:0000313" key="2">
    <source>
        <dbReference type="Proteomes" id="UP000487350"/>
    </source>
</evidence>
<dbReference type="PANTHER" id="PTHR34301:SF8">
    <property type="entry name" value="ATPASE DOMAIN-CONTAINING PROTEIN"/>
    <property type="match status" value="1"/>
</dbReference>
<protein>
    <submittedName>
        <fullName evidence="1">ATP-binding protein</fullName>
    </submittedName>
</protein>
<dbReference type="OrthoDB" id="8576717at2"/>
<name>A0A844AX21_9BURK</name>
<dbReference type="Proteomes" id="UP000487350">
    <property type="component" value="Unassembled WGS sequence"/>
</dbReference>
<gene>
    <name evidence="1" type="ORF">GHT07_17525</name>
</gene>
<dbReference type="PANTHER" id="PTHR34301">
    <property type="entry name" value="DNA-BINDING PROTEIN-RELATED"/>
    <property type="match status" value="1"/>
</dbReference>
<comment type="caution">
    <text evidence="1">The sequence shown here is derived from an EMBL/GenBank/DDBJ whole genome shotgun (WGS) entry which is preliminary data.</text>
</comment>
<dbReference type="EMBL" id="WJBU01000019">
    <property type="protein sequence ID" value="MRD49080.1"/>
    <property type="molecule type" value="Genomic_DNA"/>
</dbReference>
<accession>A0A844AX21</accession>
<dbReference type="AlphaFoldDB" id="A0A844AX21"/>
<evidence type="ECO:0000313" key="1">
    <source>
        <dbReference type="EMBL" id="MRD49080.1"/>
    </source>
</evidence>
<keyword evidence="2" id="KW-1185">Reference proteome</keyword>
<dbReference type="GO" id="GO:0005524">
    <property type="term" value="F:ATP binding"/>
    <property type="evidence" value="ECO:0007669"/>
    <property type="project" value="UniProtKB-KW"/>
</dbReference>
<keyword evidence="1" id="KW-0067">ATP-binding</keyword>
<reference evidence="1 2" key="1">
    <citation type="submission" date="2019-11" db="EMBL/GenBank/DDBJ databases">
        <title>Caenimonas koreensis gen. nov., sp. nov., isolated from activated sludge.</title>
        <authorList>
            <person name="Seung H.R."/>
        </authorList>
    </citation>
    <scope>NUCLEOTIDE SEQUENCE [LARGE SCALE GENOMIC DNA]</scope>
    <source>
        <strain evidence="1 2">EMB320</strain>
    </source>
</reference>
<dbReference type="SUPFAM" id="SSF52540">
    <property type="entry name" value="P-loop containing nucleoside triphosphate hydrolases"/>
    <property type="match status" value="1"/>
</dbReference>
<organism evidence="1 2">
    <name type="scientific">Caenimonas koreensis DSM 17982</name>
    <dbReference type="NCBI Taxonomy" id="1121255"/>
    <lineage>
        <taxon>Bacteria</taxon>
        <taxon>Pseudomonadati</taxon>
        <taxon>Pseudomonadota</taxon>
        <taxon>Betaproteobacteria</taxon>
        <taxon>Burkholderiales</taxon>
        <taxon>Comamonadaceae</taxon>
        <taxon>Caenimonas</taxon>
    </lineage>
</organism>